<reference evidence="3 4" key="1">
    <citation type="journal article" date="2020" name="Antonie Van Leeuwenhoek">
        <title>Rhodopirellula heiligendammensis sp. nov., Rhodopirellula pilleata sp. nov., and Rhodopirellula solitaria sp. nov. isolated from natural or artificial marine surfaces in Northern Germany and California, USA, and emended description of the genus Rhodopirellula.</title>
        <authorList>
            <person name="Kallscheuer N."/>
            <person name="Wiegand S."/>
            <person name="Jogler M."/>
            <person name="Boedeker C."/>
            <person name="Peeters S.H."/>
            <person name="Rast P."/>
            <person name="Heuer A."/>
            <person name="Jetten M.S.M."/>
            <person name="Rohde M."/>
            <person name="Jogler C."/>
        </authorList>
    </citation>
    <scope>NUCLEOTIDE SEQUENCE [LARGE SCALE GENOMIC DNA]</scope>
    <source>
        <strain evidence="3 4">Poly21</strain>
    </source>
</reference>
<dbReference type="AlphaFoldDB" id="A0A5C6C431"/>
<sequence>MKWHPQKISRSAHAIRSVVIMSSCIAMLLACGCRVESPPQSTTTPSSASQDTDADSGSSKTELVTLEIYKPSTGSGENSTKSEVAEFTESFAATSGTTLEEIMRKMEQPKIVITGSGATAFVQSIDGVATNSSRGWTFTVDDEFANVGIGSLKLTPPQTIRWRFTTLEEATK</sequence>
<dbReference type="OrthoDB" id="278441at2"/>
<evidence type="ECO:0000313" key="4">
    <source>
        <dbReference type="Proteomes" id="UP000319908"/>
    </source>
</evidence>
<dbReference type="RefSeq" id="WP_146406180.1">
    <property type="nucleotide sequence ID" value="NZ_SJPU01000001.1"/>
</dbReference>
<evidence type="ECO:0000313" key="3">
    <source>
        <dbReference type="EMBL" id="TWU19340.1"/>
    </source>
</evidence>
<feature type="domain" description="Transcobalamin-like C-terminal" evidence="2">
    <location>
        <begin position="96"/>
        <end position="165"/>
    </location>
</feature>
<evidence type="ECO:0000259" key="2">
    <source>
        <dbReference type="Pfam" id="PF14478"/>
    </source>
</evidence>
<dbReference type="Proteomes" id="UP000319908">
    <property type="component" value="Unassembled WGS sequence"/>
</dbReference>
<evidence type="ECO:0000256" key="1">
    <source>
        <dbReference type="SAM" id="MobiDB-lite"/>
    </source>
</evidence>
<proteinExistence type="predicted"/>
<name>A0A5C6C431_9BACT</name>
<dbReference type="EMBL" id="SJPU01000001">
    <property type="protein sequence ID" value="TWU19340.1"/>
    <property type="molecule type" value="Genomic_DNA"/>
</dbReference>
<protein>
    <recommendedName>
        <fullName evidence="2">Transcobalamin-like C-terminal domain-containing protein</fullName>
    </recommendedName>
</protein>
<feature type="compositionally biased region" description="Low complexity" evidence="1">
    <location>
        <begin position="37"/>
        <end position="59"/>
    </location>
</feature>
<gene>
    <name evidence="3" type="ORF">Poly21_15120</name>
</gene>
<dbReference type="Pfam" id="PF14478">
    <property type="entry name" value="DUF4430"/>
    <property type="match status" value="1"/>
</dbReference>
<accession>A0A5C6C431</accession>
<keyword evidence="4" id="KW-1185">Reference proteome</keyword>
<comment type="caution">
    <text evidence="3">The sequence shown here is derived from an EMBL/GenBank/DDBJ whole genome shotgun (WGS) entry which is preliminary data.</text>
</comment>
<dbReference type="PROSITE" id="PS51257">
    <property type="entry name" value="PROKAR_LIPOPROTEIN"/>
    <property type="match status" value="1"/>
</dbReference>
<dbReference type="Gene3D" id="2.170.130.30">
    <property type="match status" value="1"/>
</dbReference>
<feature type="region of interest" description="Disordered" evidence="1">
    <location>
        <begin position="36"/>
        <end position="60"/>
    </location>
</feature>
<dbReference type="InterPro" id="IPR027954">
    <property type="entry name" value="Transcobalamin-like_C"/>
</dbReference>
<organism evidence="3 4">
    <name type="scientific">Allorhodopirellula heiligendammensis</name>
    <dbReference type="NCBI Taxonomy" id="2714739"/>
    <lineage>
        <taxon>Bacteria</taxon>
        <taxon>Pseudomonadati</taxon>
        <taxon>Planctomycetota</taxon>
        <taxon>Planctomycetia</taxon>
        <taxon>Pirellulales</taxon>
        <taxon>Pirellulaceae</taxon>
        <taxon>Allorhodopirellula</taxon>
    </lineage>
</organism>